<dbReference type="Pfam" id="PF19568">
    <property type="entry name" value="Spore_III_AA"/>
    <property type="match status" value="1"/>
</dbReference>
<dbReference type="InterPro" id="IPR027417">
    <property type="entry name" value="P-loop_NTPase"/>
</dbReference>
<evidence type="ECO:0000256" key="2">
    <source>
        <dbReference type="ARBA" id="ARBA00022840"/>
    </source>
</evidence>
<keyword evidence="2" id="KW-0067">ATP-binding</keyword>
<proteinExistence type="predicted"/>
<dbReference type="AlphaFoldDB" id="F7NJX0"/>
<feature type="domain" description="AAA+ ATPase" evidence="3">
    <location>
        <begin position="159"/>
        <end position="308"/>
    </location>
</feature>
<dbReference type="InterPro" id="IPR014217">
    <property type="entry name" value="Spore_III_AA"/>
</dbReference>
<gene>
    <name evidence="4" type="ORF">ALO_11899</name>
</gene>
<organism evidence="4 5">
    <name type="scientific">Acetonema longum DSM 6540</name>
    <dbReference type="NCBI Taxonomy" id="1009370"/>
    <lineage>
        <taxon>Bacteria</taxon>
        <taxon>Bacillati</taxon>
        <taxon>Bacillota</taxon>
        <taxon>Negativicutes</taxon>
        <taxon>Acetonemataceae</taxon>
        <taxon>Acetonema</taxon>
    </lineage>
</organism>
<evidence type="ECO:0000313" key="4">
    <source>
        <dbReference type="EMBL" id="EGO63617.1"/>
    </source>
</evidence>
<protein>
    <submittedName>
        <fullName evidence="4">Stage III sporulation protein AA</fullName>
    </submittedName>
</protein>
<dbReference type="SUPFAM" id="SSF52540">
    <property type="entry name" value="P-loop containing nucleoside triphosphate hydrolases"/>
    <property type="match status" value="1"/>
</dbReference>
<dbReference type="STRING" id="1009370.ALO_11899"/>
<dbReference type="PANTHER" id="PTHR20953">
    <property type="entry name" value="KINASE-RELATED"/>
    <property type="match status" value="1"/>
</dbReference>
<name>F7NJX0_9FIRM</name>
<keyword evidence="5" id="KW-1185">Reference proteome</keyword>
<dbReference type="PANTHER" id="PTHR20953:SF3">
    <property type="entry name" value="P-LOOP CONTAINING NUCLEOSIDE TRIPHOSPHATE HYDROLASES SUPERFAMILY PROTEIN"/>
    <property type="match status" value="1"/>
</dbReference>
<dbReference type="EMBL" id="AFGF01000102">
    <property type="protein sequence ID" value="EGO63617.1"/>
    <property type="molecule type" value="Genomic_DNA"/>
</dbReference>
<evidence type="ECO:0000259" key="3">
    <source>
        <dbReference type="SMART" id="SM00382"/>
    </source>
</evidence>
<dbReference type="OrthoDB" id="9768243at2"/>
<dbReference type="SMART" id="SM00382">
    <property type="entry name" value="AAA"/>
    <property type="match status" value="1"/>
</dbReference>
<dbReference type="GO" id="GO:0005524">
    <property type="term" value="F:ATP binding"/>
    <property type="evidence" value="ECO:0007669"/>
    <property type="project" value="UniProtKB-KW"/>
</dbReference>
<evidence type="ECO:0000256" key="1">
    <source>
        <dbReference type="ARBA" id="ARBA00022741"/>
    </source>
</evidence>
<evidence type="ECO:0000313" key="5">
    <source>
        <dbReference type="Proteomes" id="UP000003240"/>
    </source>
</evidence>
<keyword evidence="1" id="KW-0547">Nucleotide-binding</keyword>
<dbReference type="Gene3D" id="3.40.50.300">
    <property type="entry name" value="P-loop containing nucleotide triphosphate hydrolases"/>
    <property type="match status" value="1"/>
</dbReference>
<dbReference type="InterPro" id="IPR003593">
    <property type="entry name" value="AAA+_ATPase"/>
</dbReference>
<sequence length="336" mass="36342">MVMKQAEGLLEQTIFPILSSRIAGLIRSVPPPMLDRMTEIRIRTGKPLCILTESSDKMLTPDGSVTVDPACAYYCSREDIAKSLQLVSRNSLYAYEQELQMGYFTVEGGHRIGVAGQAILESGQLKALKNISSLNIRIARPIPGAANIIMPYVIQGHNKVYNTLIISPPRCGKTTVLRDLTRQLSSGVSQYGFAGVQVGLVDERSEIAACYQGVPTVEVGPRVDILDGCPKAIGMLMLIRSMSPQVIVTDELGSEEDVRAVNEALHAGVSVIASIHGQNATDILHRPCSSELIRAKYFDRYVVLTDKPQVGTVGDIIAAATGEILYRQAKGVKACG</sequence>
<comment type="caution">
    <text evidence="4">The sequence shown here is derived from an EMBL/GenBank/DDBJ whole genome shotgun (WGS) entry which is preliminary data.</text>
</comment>
<accession>F7NJX0</accession>
<dbReference type="NCBIfam" id="TIGR02858">
    <property type="entry name" value="spore_III_AA"/>
    <property type="match status" value="1"/>
</dbReference>
<dbReference type="Proteomes" id="UP000003240">
    <property type="component" value="Unassembled WGS sequence"/>
</dbReference>
<dbReference type="eggNOG" id="COG3854">
    <property type="taxonomic scope" value="Bacteria"/>
</dbReference>
<dbReference type="RefSeq" id="WP_004095873.1">
    <property type="nucleotide sequence ID" value="NZ_AFGF01000102.1"/>
</dbReference>
<reference evidence="4 5" key="1">
    <citation type="journal article" date="2011" name="EMBO J.">
        <title>Structural diversity of bacterial flagellar motors.</title>
        <authorList>
            <person name="Chen S."/>
            <person name="Beeby M."/>
            <person name="Murphy G.E."/>
            <person name="Leadbetter J.R."/>
            <person name="Hendrixson D.R."/>
            <person name="Briegel A."/>
            <person name="Li Z."/>
            <person name="Shi J."/>
            <person name="Tocheva E.I."/>
            <person name="Muller A."/>
            <person name="Dobro M.J."/>
            <person name="Jensen G.J."/>
        </authorList>
    </citation>
    <scope>NUCLEOTIDE SEQUENCE [LARGE SCALE GENOMIC DNA]</scope>
    <source>
        <strain evidence="4 5">DSM 6540</strain>
    </source>
</reference>
<dbReference type="InterPro" id="IPR045735">
    <property type="entry name" value="Spore_III_AA_AAA+_ATPase"/>
</dbReference>